<geneLocation type="plasmid" evidence="3 5">
    <name>pMOL28</name>
</geneLocation>
<feature type="region of interest" description="Disordered" evidence="1">
    <location>
        <begin position="147"/>
        <end position="181"/>
    </location>
</feature>
<dbReference type="KEGG" id="rme:Rmet_6292"/>
<dbReference type="RefSeq" id="WP_011239908.1">
    <property type="nucleotide sequence ID" value="NC_006525.1"/>
</dbReference>
<dbReference type="EMBL" id="X90708">
    <property type="protein sequence ID" value="CAI30170.1"/>
    <property type="molecule type" value="Genomic_DNA"/>
</dbReference>
<reference evidence="4" key="1">
    <citation type="journal article" date="1993" name="J. Bacteriol.">
        <title>Characterization of the inducible nickel and cobalt resistance determinant cnr from pMOL28 of Alcaligenes eutrophus CH34.</title>
        <authorList>
            <person name="Liesegang H."/>
            <person name="Lemke K."/>
            <person name="Siddiqui R.A."/>
            <person name="Schlegel H.G."/>
        </authorList>
    </citation>
    <scope>NUCLEOTIDE SEQUENCE</scope>
    <source>
        <strain evidence="4">CH34</strain>
    </source>
</reference>
<name>Q5NV04_CUPMC</name>
<dbReference type="EMBL" id="CP000355">
    <property type="protein sequence ID" value="ABF13151.1"/>
    <property type="molecule type" value="Genomic_DNA"/>
</dbReference>
<feature type="chain" id="PRO_5013532176" description="Type IV pilus biogenesis protein PilP" evidence="2">
    <location>
        <begin position="19"/>
        <end position="211"/>
    </location>
</feature>
<sequence length="211" mass="21518">MKRIAMILLAVAASLAHAEGDKTVTRVLLEKDAQIAVQKADQELAKTNPAPVVTTTAPTAEQREARGVPKTVAIFGVDGSKAGLPVTLRSYVKWGSQVYPAKVGGTVRGYKVVSISESGTKLAKGKQTLTAERADDDAMPFEEPPVQRASVANGGGPLPAHATGTPTAMPSQPPVMPAPFPAAPGNGVSPIMPPVPPVPALPAAPAAVAQG</sequence>
<proteinExistence type="predicted"/>
<evidence type="ECO:0000313" key="5">
    <source>
        <dbReference type="Proteomes" id="UP000002429"/>
    </source>
</evidence>
<reference evidence="4" key="2">
    <citation type="journal article" date="1996" name="Mol. Gen. Genet.">
        <title>Identification of a partition and replication region in the Alcaligenes eutrophus megaplasmid pMOL28.</title>
        <authorList>
            <person name="Taghavi S."/>
            <person name="Provoost A."/>
            <person name="Mergeay M."/>
            <person name="van der Lelie D."/>
        </authorList>
    </citation>
    <scope>NUCLEOTIDE SEQUENCE</scope>
    <source>
        <strain evidence="4">CH34</strain>
    </source>
</reference>
<feature type="compositionally biased region" description="Pro residues" evidence="1">
    <location>
        <begin position="171"/>
        <end position="181"/>
    </location>
</feature>
<reference evidence="3" key="8">
    <citation type="submission" date="2006-04" db="EMBL/GenBank/DDBJ databases">
        <title>Complete sequence of the chromosome of Ralstonia metallidurans CH34.</title>
        <authorList>
            <consortium name="US DOE Joint Genome Institute"/>
            <person name="Copeland A."/>
            <person name="Lucas S."/>
            <person name="Lapidus A."/>
            <person name="Barry K."/>
            <person name="Detter J.C."/>
            <person name="Glavina del Rio T."/>
            <person name="Hammon N."/>
            <person name="Israni S."/>
            <person name="Dalin E."/>
            <person name="Tice H."/>
            <person name="Martinez M."/>
            <person name="Goltsman E."/>
            <person name="Pitluck S."/>
            <person name="Schmutz J."/>
            <person name="Larimer F."/>
            <person name="Land M."/>
            <person name="Hauser L."/>
            <person name="Kyrpides N."/>
            <person name="Kim E."/>
            <person name="Mergeay M."/>
            <person name="Benotmane M.A."/>
            <person name="Vallaeys T."/>
            <person name="Michaux A."/>
            <person name="Monchy S."/>
            <person name="Dunn J."/>
            <person name="McCorkle S."/>
            <person name="Taghavi S."/>
            <person name="van der Lelie D."/>
            <person name="Richardson P."/>
        </authorList>
    </citation>
    <scope>NUCLEOTIDE SEQUENCE</scope>
    <source>
        <strain evidence="3">CH34</strain>
        <plasmid evidence="3">pMOL28</plasmid>
    </source>
</reference>
<reference evidence="4" key="3">
    <citation type="journal article" date="1997" name="Plasmid">
        <title>Genetic and physical maps of the Alcaligenes eutrophus CH34 megaplasmid pMOL28 and its derivative pMOL50 obtained after temperature-induced mutagenesis and mortality.</title>
        <authorList>
            <person name="Taghavi S."/>
            <person name="Mergeay M."/>
            <person name="van der Lelie D."/>
        </authorList>
    </citation>
    <scope>NUCLEOTIDE SEQUENCE</scope>
    <source>
        <strain evidence="4">CH34</strain>
    </source>
</reference>
<evidence type="ECO:0000313" key="3">
    <source>
        <dbReference type="EMBL" id="ABF13151.1"/>
    </source>
</evidence>
<reference evidence="4" key="6">
    <citation type="journal article" date="2002" name="Arch. Microbiol.">
        <title>New genes involved in chromate resistance in Ralstonia metallidurans strain CH34.</title>
        <authorList>
            <person name="Juhnke S."/>
            <person name="Peitzsch N."/>
            <person name="Hubener N."/>
            <person name="Grosse C."/>
            <person name="Nies D.H."/>
        </authorList>
    </citation>
    <scope>NUCLEOTIDE SEQUENCE</scope>
    <source>
        <strain evidence="4">CH34</strain>
    </source>
</reference>
<reference evidence="4" key="7">
    <citation type="submission" date="2004-10" db="EMBL/GenBank/DDBJ databases">
        <title>Sequence and features of the Ralstonia metallidurans CH34 heavy metal plasmids pMOL28 and pMOL30.</title>
        <authorList>
            <person name="van der Lelie D."/>
            <person name="Monchy S."/>
            <person name="Taghavi S."/>
            <person name="McCorkle S."/>
            <person name="Dunn J."/>
            <person name="Benotmane M."/>
            <person name="Vallaeys T."/>
            <person name="Lapidus A."/>
            <person name="Mergeay M."/>
        </authorList>
    </citation>
    <scope>NUCLEOTIDE SEQUENCE</scope>
    <source>
        <strain evidence="4">CH34</strain>
        <plasmid evidence="4">pMOL28</plasmid>
    </source>
</reference>
<accession>Q5NV04</accession>
<gene>
    <name evidence="3" type="ordered locus">Rmet_6292</name>
    <name evidence="4" type="ORF">RMe0024</name>
</gene>
<reference evidence="4" key="4">
    <citation type="journal article" date="2000" name="J. Bacteriol.">
        <title>Regulation of the cnr cobalt and nickel resistance determinant from Ralstonia sp. strain CH34.</title>
        <authorList>
            <person name="Grass G."/>
            <person name="Grosse C."/>
            <person name="Nies D.H."/>
        </authorList>
    </citation>
    <scope>NUCLEOTIDE SEQUENCE</scope>
    <source>
        <strain evidence="4">CH34</strain>
    </source>
</reference>
<organism evidence="3 5">
    <name type="scientific">Cupriavidus metallidurans (strain ATCC 43123 / DSM 2839 / NBRC 102507 / CH34)</name>
    <name type="common">Ralstonia metallidurans</name>
    <dbReference type="NCBI Taxonomy" id="266264"/>
    <lineage>
        <taxon>Bacteria</taxon>
        <taxon>Pseudomonadati</taxon>
        <taxon>Pseudomonadota</taxon>
        <taxon>Betaproteobacteria</taxon>
        <taxon>Burkholderiales</taxon>
        <taxon>Burkholderiaceae</taxon>
        <taxon>Cupriavidus</taxon>
    </lineage>
</organism>
<reference evidence="5" key="9">
    <citation type="journal article" date="2010" name="PLoS ONE">
        <title>The complete genome sequence of Cupriavidus metallidurans strain CH34, a master survivalist in harsh and anthropogenic environments.</title>
        <authorList>
            <person name="Janssen P.J."/>
            <person name="Van Houdt R."/>
            <person name="Moors H."/>
            <person name="Monsieurs P."/>
            <person name="Morin N."/>
            <person name="Michaux A."/>
            <person name="Benotmane M.A."/>
            <person name="Leys N."/>
            <person name="Vallaeys T."/>
            <person name="Lapidus A."/>
            <person name="Monchy S."/>
            <person name="Medigue C."/>
            <person name="Taghavi S."/>
            <person name="McCorkle S."/>
            <person name="Dunn J."/>
            <person name="van der Lelie D."/>
            <person name="Mergeay M."/>
        </authorList>
    </citation>
    <scope>NUCLEOTIDE SEQUENCE [LARGE SCALE GENOMIC DNA]</scope>
    <source>
        <strain evidence="5">ATCC 43123 / DSM 2839 / NBRC 102507 / CH34</strain>
        <plasmid evidence="5">Plasmid pMOL28</plasmid>
    </source>
</reference>
<evidence type="ECO:0008006" key="6">
    <source>
        <dbReference type="Google" id="ProtNLM"/>
    </source>
</evidence>
<keyword evidence="2" id="KW-0732">Signal</keyword>
<dbReference type="AlphaFoldDB" id="Q5NV04"/>
<reference evidence="3" key="10">
    <citation type="submission" date="2010-02" db="EMBL/GenBank/DDBJ databases">
        <authorList>
            <person name="Janssen P.J."/>
            <person name="Van Houdt R."/>
            <person name="Moors H."/>
            <person name="Monsieurs P."/>
            <person name="Morin N."/>
            <person name="Benotmane R."/>
            <person name="Lapidus A."/>
            <person name="McCorkle S."/>
            <person name="Monchy S."/>
            <person name="Taghavi S."/>
            <person name="van der Lelie N."/>
            <person name="Dunn J."/>
            <person name="Leys N."/>
            <person name="Mergeay M."/>
        </authorList>
    </citation>
    <scope>NUCLEOTIDE SEQUENCE</scope>
    <source>
        <strain evidence="3">CH34</strain>
        <plasmid evidence="3">pMOL28</plasmid>
    </source>
</reference>
<protein>
    <recommendedName>
        <fullName evidence="6">Type IV pilus biogenesis protein PilP</fullName>
    </recommendedName>
</protein>
<keyword evidence="5" id="KW-1185">Reference proteome</keyword>
<evidence type="ECO:0000256" key="2">
    <source>
        <dbReference type="SAM" id="SignalP"/>
    </source>
</evidence>
<dbReference type="HOGENOM" id="CLU_1193213_0_0_4"/>
<dbReference type="Proteomes" id="UP000002429">
    <property type="component" value="Plasmid pMOL28"/>
</dbReference>
<feature type="signal peptide" evidence="2">
    <location>
        <begin position="1"/>
        <end position="18"/>
    </location>
</feature>
<reference evidence="4" key="5">
    <citation type="journal article" date="2000" name="J. Bacteriol.">
        <title>Regulation of the cnr cobalt and nickel resistance determinant of Ralstonia eutropha (Alcaligenes eutrophus) CH34.</title>
        <authorList>
            <person name="Tibazarwa C."/>
            <person name="Wuertz S."/>
            <person name="Mergeay M."/>
            <person name="Wyns L."/>
            <person name="van Der Lelie D."/>
        </authorList>
    </citation>
    <scope>NUCLEOTIDE SEQUENCE</scope>
    <source>
        <strain evidence="4">CH34</strain>
    </source>
</reference>
<evidence type="ECO:0000256" key="1">
    <source>
        <dbReference type="SAM" id="MobiDB-lite"/>
    </source>
</evidence>
<evidence type="ECO:0000313" key="4">
    <source>
        <dbReference type="EMBL" id="CAI30170.1"/>
    </source>
</evidence>
<keyword evidence="3" id="KW-0614">Plasmid</keyword>